<feature type="binding site" evidence="2">
    <location>
        <position position="70"/>
    </location>
    <ligand>
        <name>substrate</name>
    </ligand>
</feature>
<dbReference type="GO" id="GO:0050278">
    <property type="term" value="F:sedoheptulose-bisphosphatase activity"/>
    <property type="evidence" value="ECO:0007669"/>
    <property type="project" value="EnsemblFungi"/>
</dbReference>
<dbReference type="VEuPathDB" id="FungiDB:GWK60_L11913"/>
<feature type="binding site" evidence="2">
    <location>
        <begin position="100"/>
        <end position="103"/>
    </location>
    <ligand>
        <name>substrate</name>
    </ligand>
</feature>
<dbReference type="PANTHER" id="PTHR48100:SF15">
    <property type="entry name" value="SEDOHEPTULOSE 1,7-BISPHOSPHATASE"/>
    <property type="match status" value="1"/>
</dbReference>
<dbReference type="AlphaFoldDB" id="A0A0W0EMS3"/>
<dbReference type="PANTHER" id="PTHR48100">
    <property type="entry name" value="BROAD-SPECIFICITY PHOSPHATASE YOR283W-RELATED"/>
    <property type="match status" value="1"/>
</dbReference>
<protein>
    <submittedName>
        <fullName evidence="4">Sedoheptulose 1,7-bisphosphatase</fullName>
    </submittedName>
</protein>
<feature type="active site" description="Tele-phosphohistidine intermediate" evidence="1">
    <location>
        <position position="14"/>
    </location>
</feature>
<dbReference type="FunFam" id="3.40.50.1240:FF:000037">
    <property type="entry name" value="Sedoheptulose 1,7-bisphosphatase"/>
    <property type="match status" value="1"/>
</dbReference>
<evidence type="ECO:0000256" key="2">
    <source>
        <dbReference type="PIRSR" id="PIRSR613078-2"/>
    </source>
</evidence>
<dbReference type="EMBL" id="LLZZ01000132">
    <property type="protein sequence ID" value="KTB01200.1"/>
    <property type="molecule type" value="Genomic_DNA"/>
</dbReference>
<dbReference type="Pfam" id="PF00300">
    <property type="entry name" value="His_Phos_1"/>
    <property type="match status" value="1"/>
</dbReference>
<dbReference type="SUPFAM" id="SSF53254">
    <property type="entry name" value="Phosphoglycerate mutase-like"/>
    <property type="match status" value="1"/>
</dbReference>
<dbReference type="VEuPathDB" id="FungiDB:CAGL0L03311g"/>
<dbReference type="VEuPathDB" id="FungiDB:GW608_L11935"/>
<evidence type="ECO:0000313" key="3">
    <source>
        <dbReference type="EMBL" id="KTB01200.1"/>
    </source>
</evidence>
<dbReference type="InterPro" id="IPR050275">
    <property type="entry name" value="PGM_Phosphatase"/>
</dbReference>
<dbReference type="OrthoDB" id="4818801at2759"/>
<dbReference type="SMART" id="SM00855">
    <property type="entry name" value="PGAM"/>
    <property type="match status" value="1"/>
</dbReference>
<dbReference type="EMBL" id="LLZZ01000115">
    <property type="protein sequence ID" value="KTB04846.1"/>
    <property type="molecule type" value="Genomic_DNA"/>
</dbReference>
<evidence type="ECO:0000256" key="1">
    <source>
        <dbReference type="PIRSR" id="PIRSR613078-1"/>
    </source>
</evidence>
<accession>A0A0W0EMS3</accession>
<dbReference type="InterPro" id="IPR013078">
    <property type="entry name" value="His_Pase_superF_clade-1"/>
</dbReference>
<dbReference type="GO" id="GO:0046390">
    <property type="term" value="P:ribose phosphate biosynthetic process"/>
    <property type="evidence" value="ECO:0007669"/>
    <property type="project" value="EnsemblFungi"/>
</dbReference>
<dbReference type="OMA" id="GWLIWRD"/>
<feature type="active site" description="Proton donor/acceptor" evidence="1">
    <location>
        <position position="100"/>
    </location>
</feature>
<feature type="binding site" evidence="2">
    <location>
        <begin position="26"/>
        <end position="27"/>
    </location>
    <ligand>
        <name>substrate</name>
    </ligand>
</feature>
<name>A0A0W0EMS3_CANGB</name>
<reference evidence="4 5" key="1">
    <citation type="submission" date="2015-10" db="EMBL/GenBank/DDBJ databases">
        <title>Draft genomes sequences of Candida glabrata isolates 1A, 1B, 2A, 2B, 3A and 3B.</title>
        <authorList>
            <person name="Haavelsrud O.E."/>
            <person name="Gaustad P."/>
        </authorList>
    </citation>
    <scope>NUCLEOTIDE SEQUENCE [LARGE SCALE GENOMIC DNA]</scope>
    <source>
        <strain evidence="4">910700640</strain>
    </source>
</reference>
<dbReference type="InterPro" id="IPR029033">
    <property type="entry name" value="His_PPase_superfam"/>
</dbReference>
<proteinExistence type="predicted"/>
<evidence type="ECO:0000313" key="4">
    <source>
        <dbReference type="EMBL" id="KTB04846.1"/>
    </source>
</evidence>
<dbReference type="VEuPathDB" id="FungiDB:B1J91_L03311g"/>
<gene>
    <name evidence="3" type="ORF">AO440_004574</name>
    <name evidence="4" type="ORF">AO440_005012</name>
</gene>
<comment type="caution">
    <text evidence="4">The sequence shown here is derived from an EMBL/GenBank/DDBJ whole genome shotgun (WGS) entry which is preliminary data.</text>
</comment>
<dbReference type="Gene3D" id="3.40.50.1240">
    <property type="entry name" value="Phosphoglycerate mutase-like"/>
    <property type="match status" value="1"/>
</dbReference>
<dbReference type="CDD" id="cd07067">
    <property type="entry name" value="HP_PGM_like"/>
    <property type="match status" value="1"/>
</dbReference>
<dbReference type="Proteomes" id="UP000054886">
    <property type="component" value="Unassembled WGS sequence"/>
</dbReference>
<sequence>MGHSPTPRCIIVRHGQTEWSKSGQYTGLTDLPLTDYGVGQMLRTGESIFSNNRFINPDHITYIFTSPRTRAKQTIELVLKPLSEEQRSKIKVIVDNDLREWEYGDYEGLLTKEIVELRKSRGLDKARPWNIWRDGCENGETTEEVGLRLSRVIARIQNLHKKHQEQGIPSDIMVFAHGHALRYFAAIWLRLGEEKECITAFSKQKVKSYEEDESVVPYVEITKFRHLVDNPFFLLDAGGIGVLSYAHHSIDEPALDLAGAFISPPEEESQHAPVPNKNY</sequence>
<dbReference type="VEuPathDB" id="FungiDB:GVI51_L03113"/>
<organism evidence="4 5">
    <name type="scientific">Candida glabrata</name>
    <name type="common">Yeast</name>
    <name type="synonym">Torulopsis glabrata</name>
    <dbReference type="NCBI Taxonomy" id="5478"/>
    <lineage>
        <taxon>Eukaryota</taxon>
        <taxon>Fungi</taxon>
        <taxon>Dikarya</taxon>
        <taxon>Ascomycota</taxon>
        <taxon>Saccharomycotina</taxon>
        <taxon>Saccharomycetes</taxon>
        <taxon>Saccharomycetales</taxon>
        <taxon>Saccharomycetaceae</taxon>
        <taxon>Nakaseomyces</taxon>
    </lineage>
</organism>
<evidence type="ECO:0000313" key="5">
    <source>
        <dbReference type="Proteomes" id="UP000054886"/>
    </source>
</evidence>